<dbReference type="GO" id="GO:0006797">
    <property type="term" value="P:polyphosphate metabolic process"/>
    <property type="evidence" value="ECO:0007669"/>
    <property type="project" value="InterPro"/>
</dbReference>
<name>A0A935UHX2_9PROT</name>
<accession>A0A935UHX2</accession>
<evidence type="ECO:0000256" key="3">
    <source>
        <dbReference type="ARBA" id="ARBA00022777"/>
    </source>
</evidence>
<dbReference type="InterPro" id="IPR016898">
    <property type="entry name" value="Polyphosphate_phosphotransfera"/>
</dbReference>
<sequence length="294" mass="34321">MTIKPSDFQVQEGNKVELDKWPTEVPPAYPSTKAYQTLLDEQVNELSDLQRLLYASNRHAVLLIFQAMDAAGKDGAIRHVMSGVNPQGCQVFSFKHPSAAELEHDFLWRTSQCLPERGRIGIFNRSYYEEVLIVRVHPEILRGQGLPDADIDEKTIWRERYRSIIDLEAHLFRNGTRIIKFFLHLSREEQRRRFLERIDEPDKSWKFSLADIEERAFWPQYMQAYEACLSATSTKIAPWYVVPADDKKNARLIVSRIILETLKSLRMRYPETGAERQQELLAIRQRLMEEEPGS</sequence>
<dbReference type="Gene3D" id="3.40.50.300">
    <property type="entry name" value="P-loop containing nucleotide triphosphate hydrolases"/>
    <property type="match status" value="1"/>
</dbReference>
<evidence type="ECO:0000313" key="5">
    <source>
        <dbReference type="EMBL" id="MBK7677167.1"/>
    </source>
</evidence>
<dbReference type="InterPro" id="IPR027417">
    <property type="entry name" value="P-loop_NTPase"/>
</dbReference>
<dbReference type="EMBL" id="JADJMH010000034">
    <property type="protein sequence ID" value="MBK7677167.1"/>
    <property type="molecule type" value="Genomic_DNA"/>
</dbReference>
<dbReference type="Pfam" id="PF03976">
    <property type="entry name" value="PPK2"/>
    <property type="match status" value="1"/>
</dbReference>
<feature type="domain" description="Polyphosphate kinase-2-related" evidence="4">
    <location>
        <begin position="32"/>
        <end position="264"/>
    </location>
</feature>
<dbReference type="Proteomes" id="UP000697998">
    <property type="component" value="Unassembled WGS sequence"/>
</dbReference>
<evidence type="ECO:0000256" key="1">
    <source>
        <dbReference type="ARBA" id="ARBA00009924"/>
    </source>
</evidence>
<dbReference type="PANTHER" id="PTHR34383:SF3">
    <property type="entry name" value="POLYPHOSPHATE:AMP PHOSPHOTRANSFERASE"/>
    <property type="match status" value="1"/>
</dbReference>
<dbReference type="InterPro" id="IPR022300">
    <property type="entry name" value="PPK2-rel_1"/>
</dbReference>
<dbReference type="AlphaFoldDB" id="A0A935UHX2"/>
<organism evidence="5 6">
    <name type="scientific">Candidatus Accumulibacter proximus</name>
    <dbReference type="NCBI Taxonomy" id="2954385"/>
    <lineage>
        <taxon>Bacteria</taxon>
        <taxon>Pseudomonadati</taxon>
        <taxon>Pseudomonadota</taxon>
        <taxon>Betaproteobacteria</taxon>
        <taxon>Candidatus Accumulibacter</taxon>
    </lineage>
</organism>
<reference evidence="5 6" key="1">
    <citation type="submission" date="2020-10" db="EMBL/GenBank/DDBJ databases">
        <title>Connecting structure to function with the recovery of over 1000 high-quality activated sludge metagenome-assembled genomes encoding full-length rRNA genes using long-read sequencing.</title>
        <authorList>
            <person name="Singleton C.M."/>
            <person name="Petriglieri F."/>
            <person name="Kristensen J.M."/>
            <person name="Kirkegaard R.H."/>
            <person name="Michaelsen T.Y."/>
            <person name="Andersen M.H."/>
            <person name="Karst S.M."/>
            <person name="Dueholm M.S."/>
            <person name="Nielsen P.H."/>
            <person name="Albertsen M."/>
        </authorList>
    </citation>
    <scope>NUCLEOTIDE SEQUENCE [LARGE SCALE GENOMIC DNA]</scope>
    <source>
        <strain evidence="5">EsbW_18-Q3-R4-48_BATAC.285</strain>
    </source>
</reference>
<dbReference type="InterPro" id="IPR050038">
    <property type="entry name" value="PPK2"/>
</dbReference>
<proteinExistence type="inferred from homology"/>
<keyword evidence="3 5" id="KW-0418">Kinase</keyword>
<evidence type="ECO:0000259" key="4">
    <source>
        <dbReference type="Pfam" id="PF03976"/>
    </source>
</evidence>
<keyword evidence="2" id="KW-0808">Transferase</keyword>
<gene>
    <name evidence="5" type="ORF">IPJ27_21795</name>
</gene>
<evidence type="ECO:0000256" key="2">
    <source>
        <dbReference type="ARBA" id="ARBA00022679"/>
    </source>
</evidence>
<dbReference type="GO" id="GO:0008976">
    <property type="term" value="F:polyphosphate kinase activity"/>
    <property type="evidence" value="ECO:0007669"/>
    <property type="project" value="InterPro"/>
</dbReference>
<dbReference type="NCBIfam" id="NF042973">
    <property type="entry name" value="ADPpolyPPhtase"/>
    <property type="match status" value="1"/>
</dbReference>
<comment type="caution">
    <text evidence="5">The sequence shown here is derived from an EMBL/GenBank/DDBJ whole genome shotgun (WGS) entry which is preliminary data.</text>
</comment>
<evidence type="ECO:0000313" key="6">
    <source>
        <dbReference type="Proteomes" id="UP000697998"/>
    </source>
</evidence>
<dbReference type="NCBIfam" id="TIGR03709">
    <property type="entry name" value="PPK2_rel_1"/>
    <property type="match status" value="1"/>
</dbReference>
<comment type="similarity">
    <text evidence="1">Belongs to the polyphosphate kinase 2 (PPK2) family. Class I subfamily.</text>
</comment>
<dbReference type="PIRSF" id="PIRSF028756">
    <property type="entry name" value="PPK2_prd"/>
    <property type="match status" value="1"/>
</dbReference>
<dbReference type="SUPFAM" id="SSF52540">
    <property type="entry name" value="P-loop containing nucleoside triphosphate hydrolases"/>
    <property type="match status" value="1"/>
</dbReference>
<dbReference type="InterPro" id="IPR022488">
    <property type="entry name" value="PPK2-related"/>
</dbReference>
<dbReference type="PANTHER" id="PTHR34383">
    <property type="entry name" value="POLYPHOSPHATE:AMP PHOSPHOTRANSFERASE-RELATED"/>
    <property type="match status" value="1"/>
</dbReference>
<protein>
    <submittedName>
        <fullName evidence="5">Polyphosphate kinase 2 family protein</fullName>
    </submittedName>
</protein>